<keyword evidence="5" id="KW-0680">Restriction system</keyword>
<dbReference type="eggNOG" id="COG2189">
    <property type="taxonomic scope" value="Bacteria"/>
</dbReference>
<dbReference type="GO" id="GO:0009307">
    <property type="term" value="P:DNA restriction-modification system"/>
    <property type="evidence" value="ECO:0007669"/>
    <property type="project" value="UniProtKB-KW"/>
</dbReference>
<dbReference type="PRINTS" id="PR00506">
    <property type="entry name" value="D21N6MTFRASE"/>
</dbReference>
<sequence length="558" mass="64570">MATLNFKGKAFVQNYHLMVKYHQLVPKKEKSLTDKVSLNDNLIIHGDNLKALKALLPNYAGKVKCIYIDPPYNTGNEKWVYNDNVNSPMMQEWLGKVVDREDLTRHDKWLCMMMPRLKLLRELLREDGVIFVSIDDNEVHHLRMLMDEVFGDQNFIACIVVQLNPRGRTLDRFLAKTHEYILLYAKDVTKDNAVNLIQKEGIVLKTYNKQDEKGIYRELELRNRNPVFNRENRPNLFYPLYVNSETGQVSLTRDKKHSIEVLPKNSRGIDGCWTWGREKVASNISKLVGRQASTGAWRIYRKDYLYDESGDVTVTKSKALWVEKNINNENGKEVCNEIFLKCPFDFPKSPELVKRCIKLGSGNTDIVLDSFAGSGTTAHAVLELNKEDGGNRKFILVECEDYADEITAERVRRVIKGVPGAKEQKLREGLGGTFSYFELGDPIEMESILEGDNLPGYLELARYIFYTATGEEFDPEKVDMERSFIGESRDYEVYLFYKPDVEYLKSTALTLDVAKRLGQYKGKRRLVFAPTKYLDAEHLLEYKIDYCQLPFEIYRLRD</sequence>
<evidence type="ECO:0000259" key="6">
    <source>
        <dbReference type="Pfam" id="PF01555"/>
    </source>
</evidence>
<dbReference type="Gene3D" id="3.40.50.150">
    <property type="entry name" value="Vaccinia Virus protein VP39"/>
    <property type="match status" value="1"/>
</dbReference>
<accession>A5D5T0</accession>
<keyword evidence="8" id="KW-1185">Reference proteome</keyword>
<dbReference type="AlphaFoldDB" id="A5D5T0"/>
<evidence type="ECO:0000256" key="5">
    <source>
        <dbReference type="ARBA" id="ARBA00022747"/>
    </source>
</evidence>
<keyword evidence="4" id="KW-0949">S-adenosyl-L-methionine</keyword>
<dbReference type="GO" id="GO:0008170">
    <property type="term" value="F:N-methyltransferase activity"/>
    <property type="evidence" value="ECO:0007669"/>
    <property type="project" value="InterPro"/>
</dbReference>
<dbReference type="Proteomes" id="UP000006556">
    <property type="component" value="Chromosome"/>
</dbReference>
<gene>
    <name evidence="7" type="primary">Mod</name>
    <name evidence="7" type="ordered locus">PTH_0216</name>
</gene>
<evidence type="ECO:0000313" key="7">
    <source>
        <dbReference type="EMBL" id="BAF58397.1"/>
    </source>
</evidence>
<evidence type="ECO:0000256" key="4">
    <source>
        <dbReference type="ARBA" id="ARBA00022691"/>
    </source>
</evidence>
<reference evidence="8" key="1">
    <citation type="journal article" date="2008" name="Genome Res.">
        <title>The genome of Pelotomaculum thermopropionicum reveals niche-associated evolution in anaerobic microbiota.</title>
        <authorList>
            <person name="Kosaka T."/>
            <person name="Kato S."/>
            <person name="Shimoyama T."/>
            <person name="Ishii S."/>
            <person name="Abe T."/>
            <person name="Watanabe K."/>
        </authorList>
    </citation>
    <scope>NUCLEOTIDE SEQUENCE [LARGE SCALE GENOMIC DNA]</scope>
    <source>
        <strain evidence="8">DSM 13744 / JCM 10971 / SI</strain>
    </source>
</reference>
<evidence type="ECO:0000256" key="1">
    <source>
        <dbReference type="ARBA" id="ARBA00006594"/>
    </source>
</evidence>
<evidence type="ECO:0000256" key="3">
    <source>
        <dbReference type="ARBA" id="ARBA00022679"/>
    </source>
</evidence>
<keyword evidence="3" id="KW-0808">Transferase</keyword>
<dbReference type="PROSITE" id="PS00092">
    <property type="entry name" value="N6_MTASE"/>
    <property type="match status" value="1"/>
</dbReference>
<evidence type="ECO:0000256" key="2">
    <source>
        <dbReference type="ARBA" id="ARBA00022603"/>
    </source>
</evidence>
<dbReference type="InterPro" id="IPR002941">
    <property type="entry name" value="DNA_methylase_N4/N6"/>
</dbReference>
<protein>
    <submittedName>
        <fullName evidence="7">Adenine specific DNA methylase Mod</fullName>
    </submittedName>
</protein>
<dbReference type="Pfam" id="PF01555">
    <property type="entry name" value="N6_N4_Mtase"/>
    <property type="match status" value="1"/>
</dbReference>
<dbReference type="InterPro" id="IPR002295">
    <property type="entry name" value="N4/N6-MTase_EcoPI_Mod-like"/>
</dbReference>
<evidence type="ECO:0000313" key="8">
    <source>
        <dbReference type="Proteomes" id="UP000006556"/>
    </source>
</evidence>
<dbReference type="InterPro" id="IPR029063">
    <property type="entry name" value="SAM-dependent_MTases_sf"/>
</dbReference>
<keyword evidence="2 7" id="KW-0489">Methyltransferase</keyword>
<dbReference type="EMBL" id="AP009389">
    <property type="protein sequence ID" value="BAF58397.1"/>
    <property type="molecule type" value="Genomic_DNA"/>
</dbReference>
<dbReference type="KEGG" id="pth:PTH_0216"/>
<dbReference type="HOGENOM" id="CLU_020164_1_1_9"/>
<dbReference type="SUPFAM" id="SSF53335">
    <property type="entry name" value="S-adenosyl-L-methionine-dependent methyltransferases"/>
    <property type="match status" value="1"/>
</dbReference>
<dbReference type="GO" id="GO:0032259">
    <property type="term" value="P:methylation"/>
    <property type="evidence" value="ECO:0007669"/>
    <property type="project" value="UniProtKB-KW"/>
</dbReference>
<name>A5D5T0_PELTS</name>
<dbReference type="REBASE" id="15305">
    <property type="entry name" value="M.PthSORF216P"/>
</dbReference>
<dbReference type="GO" id="GO:0003677">
    <property type="term" value="F:DNA binding"/>
    <property type="evidence" value="ECO:0007669"/>
    <property type="project" value="InterPro"/>
</dbReference>
<dbReference type="STRING" id="370438.PTH_0216"/>
<organism evidence="7 8">
    <name type="scientific">Pelotomaculum thermopropionicum (strain DSM 13744 / JCM 10971 / SI)</name>
    <dbReference type="NCBI Taxonomy" id="370438"/>
    <lineage>
        <taxon>Bacteria</taxon>
        <taxon>Bacillati</taxon>
        <taxon>Bacillota</taxon>
        <taxon>Clostridia</taxon>
        <taxon>Eubacteriales</taxon>
        <taxon>Desulfotomaculaceae</taxon>
        <taxon>Pelotomaculum</taxon>
    </lineage>
</organism>
<dbReference type="InterPro" id="IPR002052">
    <property type="entry name" value="DNA_methylase_N6_adenine_CS"/>
</dbReference>
<feature type="domain" description="DNA methylase N-4/N-6" evidence="6">
    <location>
        <begin position="63"/>
        <end position="405"/>
    </location>
</feature>
<comment type="similarity">
    <text evidence="1">Belongs to the N(4)/N(6)-methyltransferase family.</text>
</comment>
<proteinExistence type="inferred from homology"/>